<dbReference type="EMBL" id="CAMAPF010001023">
    <property type="protein sequence ID" value="CAH9140411.1"/>
    <property type="molecule type" value="Genomic_DNA"/>
</dbReference>
<proteinExistence type="predicted"/>
<accession>A0AAV0FY44</accession>
<evidence type="ECO:0000313" key="1">
    <source>
        <dbReference type="EMBL" id="CAH9140410.1"/>
    </source>
</evidence>
<dbReference type="EMBL" id="CAMAPF010001023">
    <property type="protein sequence ID" value="CAH9140410.1"/>
    <property type="molecule type" value="Genomic_DNA"/>
</dbReference>
<name>A0AAV0FY44_9ASTE</name>
<sequence>MGGGQPTNVDTFFQDLGGWMERGRMGDVGVERKGIKGTHGLPFLFVLFTHLIKTKKILTHSLPHPCGQHLQERAKQILHLPSPLLKKAPQERIPREGTKVLKV</sequence>
<gene>
    <name evidence="1" type="ORF">CEPIT_LOCUS38321</name>
</gene>
<organism evidence="1 2">
    <name type="scientific">Cuscuta epithymum</name>
    <dbReference type="NCBI Taxonomy" id="186058"/>
    <lineage>
        <taxon>Eukaryota</taxon>
        <taxon>Viridiplantae</taxon>
        <taxon>Streptophyta</taxon>
        <taxon>Embryophyta</taxon>
        <taxon>Tracheophyta</taxon>
        <taxon>Spermatophyta</taxon>
        <taxon>Magnoliopsida</taxon>
        <taxon>eudicotyledons</taxon>
        <taxon>Gunneridae</taxon>
        <taxon>Pentapetalae</taxon>
        <taxon>asterids</taxon>
        <taxon>lamiids</taxon>
        <taxon>Solanales</taxon>
        <taxon>Convolvulaceae</taxon>
        <taxon>Cuscuteae</taxon>
        <taxon>Cuscuta</taxon>
        <taxon>Cuscuta subgen. Cuscuta</taxon>
    </lineage>
</organism>
<comment type="caution">
    <text evidence="1">The sequence shown here is derived from an EMBL/GenBank/DDBJ whole genome shotgun (WGS) entry which is preliminary data.</text>
</comment>
<reference evidence="1" key="1">
    <citation type="submission" date="2022-07" db="EMBL/GenBank/DDBJ databases">
        <authorList>
            <person name="Macas J."/>
            <person name="Novak P."/>
            <person name="Neumann P."/>
        </authorList>
    </citation>
    <scope>NUCLEOTIDE SEQUENCE</scope>
</reference>
<evidence type="ECO:0000313" key="2">
    <source>
        <dbReference type="Proteomes" id="UP001152523"/>
    </source>
</evidence>
<keyword evidence="2" id="KW-1185">Reference proteome</keyword>
<protein>
    <submittedName>
        <fullName evidence="1">Uncharacterized protein</fullName>
    </submittedName>
</protein>
<dbReference type="AlphaFoldDB" id="A0AAV0FY44"/>
<dbReference type="Proteomes" id="UP001152523">
    <property type="component" value="Unassembled WGS sequence"/>
</dbReference>